<accession>A0A8J4F5X5</accession>
<feature type="region of interest" description="Disordered" evidence="1">
    <location>
        <begin position="431"/>
        <end position="489"/>
    </location>
</feature>
<keyword evidence="3" id="KW-1185">Reference proteome</keyword>
<name>A0A8J4F5X5_9CHLO</name>
<comment type="caution">
    <text evidence="2">The sequence shown here is derived from an EMBL/GenBank/DDBJ whole genome shotgun (WGS) entry which is preliminary data.</text>
</comment>
<feature type="compositionally biased region" description="Gly residues" evidence="1">
    <location>
        <begin position="472"/>
        <end position="483"/>
    </location>
</feature>
<proteinExistence type="predicted"/>
<reference evidence="2" key="1">
    <citation type="journal article" date="2021" name="Proc. Natl. Acad. Sci. U.S.A.">
        <title>Three genomes in the algal genus Volvox reveal the fate of a haploid sex-determining region after a transition to homothallism.</title>
        <authorList>
            <person name="Yamamoto K."/>
            <person name="Hamaji T."/>
            <person name="Kawai-Toyooka H."/>
            <person name="Matsuzaki R."/>
            <person name="Takahashi F."/>
            <person name="Nishimura Y."/>
            <person name="Kawachi M."/>
            <person name="Noguchi H."/>
            <person name="Minakuchi Y."/>
            <person name="Umen J.G."/>
            <person name="Toyoda A."/>
            <person name="Nozaki H."/>
        </authorList>
    </citation>
    <scope>NUCLEOTIDE SEQUENCE</scope>
    <source>
        <strain evidence="2">NIES-3780</strain>
    </source>
</reference>
<feature type="compositionally biased region" description="Polar residues" evidence="1">
    <location>
        <begin position="530"/>
        <end position="539"/>
    </location>
</feature>
<feature type="region of interest" description="Disordered" evidence="1">
    <location>
        <begin position="529"/>
        <end position="577"/>
    </location>
</feature>
<evidence type="ECO:0000313" key="3">
    <source>
        <dbReference type="Proteomes" id="UP000747399"/>
    </source>
</evidence>
<evidence type="ECO:0000256" key="1">
    <source>
        <dbReference type="SAM" id="MobiDB-lite"/>
    </source>
</evidence>
<gene>
    <name evidence="2" type="ORF">Vafri_15592</name>
</gene>
<dbReference type="AlphaFoldDB" id="A0A8J4F5X5"/>
<feature type="compositionally biased region" description="Acidic residues" evidence="1">
    <location>
        <begin position="300"/>
        <end position="313"/>
    </location>
</feature>
<feature type="compositionally biased region" description="Basic and acidic residues" evidence="1">
    <location>
        <begin position="261"/>
        <end position="292"/>
    </location>
</feature>
<sequence>MTQINFRSVDGEFQAATEQWSRSDCSLMDNCERQAEHCRIGKSPRQRSSVSQKVFDPSKLFFRRGGGVEAAPIINSSQSTGVTEKLKILDDADEESALPASPQIMRRTKSQNCTLARHSRGFRIEETGEPDEHSISPFHSLQMKKDKERLPTVSAFMFPSARRIVCEGSFQGCAASNNSPCSDVGVAATATGGIAASPRRQFRKAECPPALSFRRDQHRSGHTVRIHHCRSDSDSDSDRGRGTPLRTGAVEVAGRAAPIELGRRRSEHGITHRGRRQTERRRASCWTAHDDLANSSSGSGDEDNGDESDVCDGDVDDCAVPLVVPTMSMPGSRRVLRPPSMLLVALGSTTPDSNGSTAAETPSSPAMAPMFKSAPAPMAATAVSGRHTEAMTHALVFKSFQDVPWPQPASLKLEDVNSSQTVLQRATSLRRTALSPQADGEQHGAAGPLLMPASAGSSCCAPLDESPRQHGGRGGGGGSGSSSGVGCTPRTSFDMAGDLAAASASAAARRAVLKGWSSKGLQVHADNSLRRNVTWQKPNGFNAPEPVLPPQQQPKWQQQQAVCAPSPSPSPSSSSGLKLSERALCATICLVPDVVAGPEPTGDSRDGTRVTYGNILGNDDVNVLGVQEDGGDCLSSSLSARGLGTPRCGGAEKGLLPVRLPRLLHPISPSCQQGGDFTGLPWSARAKSSSAL</sequence>
<protein>
    <submittedName>
        <fullName evidence="2">Uncharacterized protein</fullName>
    </submittedName>
</protein>
<feature type="region of interest" description="Disordered" evidence="1">
    <location>
        <begin position="260"/>
        <end position="313"/>
    </location>
</feature>
<feature type="compositionally biased region" description="Basic and acidic residues" evidence="1">
    <location>
        <begin position="229"/>
        <end position="241"/>
    </location>
</feature>
<feature type="region of interest" description="Disordered" evidence="1">
    <location>
        <begin position="208"/>
        <end position="248"/>
    </location>
</feature>
<organism evidence="2 3">
    <name type="scientific">Volvox africanus</name>
    <dbReference type="NCBI Taxonomy" id="51714"/>
    <lineage>
        <taxon>Eukaryota</taxon>
        <taxon>Viridiplantae</taxon>
        <taxon>Chlorophyta</taxon>
        <taxon>core chlorophytes</taxon>
        <taxon>Chlorophyceae</taxon>
        <taxon>CS clade</taxon>
        <taxon>Chlamydomonadales</taxon>
        <taxon>Volvocaceae</taxon>
        <taxon>Volvox</taxon>
    </lineage>
</organism>
<dbReference type="Proteomes" id="UP000747399">
    <property type="component" value="Unassembled WGS sequence"/>
</dbReference>
<evidence type="ECO:0000313" key="2">
    <source>
        <dbReference type="EMBL" id="GIL61199.1"/>
    </source>
</evidence>
<dbReference type="EMBL" id="BNCO01000044">
    <property type="protein sequence ID" value="GIL61199.1"/>
    <property type="molecule type" value="Genomic_DNA"/>
</dbReference>